<reference evidence="1" key="1">
    <citation type="journal article" date="2015" name="Nature">
        <title>Complex archaea that bridge the gap between prokaryotes and eukaryotes.</title>
        <authorList>
            <person name="Spang A."/>
            <person name="Saw J.H."/>
            <person name="Jorgensen S.L."/>
            <person name="Zaremba-Niedzwiedzka K."/>
            <person name="Martijn J."/>
            <person name="Lind A.E."/>
            <person name="van Eijk R."/>
            <person name="Schleper C."/>
            <person name="Guy L."/>
            <person name="Ettema T.J."/>
        </authorList>
    </citation>
    <scope>NUCLEOTIDE SEQUENCE</scope>
</reference>
<dbReference type="EMBL" id="LAZR01017829">
    <property type="protein sequence ID" value="KKL98797.1"/>
    <property type="molecule type" value="Genomic_DNA"/>
</dbReference>
<accession>A0A0F9JIK5</accession>
<proteinExistence type="predicted"/>
<comment type="caution">
    <text evidence="1">The sequence shown here is derived from an EMBL/GenBank/DDBJ whole genome shotgun (WGS) entry which is preliminary data.</text>
</comment>
<organism evidence="1">
    <name type="scientific">marine sediment metagenome</name>
    <dbReference type="NCBI Taxonomy" id="412755"/>
    <lineage>
        <taxon>unclassified sequences</taxon>
        <taxon>metagenomes</taxon>
        <taxon>ecological metagenomes</taxon>
    </lineage>
</organism>
<evidence type="ECO:0000313" key="1">
    <source>
        <dbReference type="EMBL" id="KKL98797.1"/>
    </source>
</evidence>
<protein>
    <submittedName>
        <fullName evidence="1">Uncharacterized protein</fullName>
    </submittedName>
</protein>
<gene>
    <name evidence="1" type="ORF">LCGC14_1820790</name>
</gene>
<name>A0A0F9JIK5_9ZZZZ</name>
<feature type="non-terminal residue" evidence="1">
    <location>
        <position position="1"/>
    </location>
</feature>
<sequence length="66" mass="7755">SGGFFSLTNTEKEFAEKIKKKYEISQIDFIQNFLPFLKILCGTSRRQLKNISDWLDLDAKEKKLLK</sequence>
<dbReference type="AlphaFoldDB" id="A0A0F9JIK5"/>